<evidence type="ECO:0000256" key="6">
    <source>
        <dbReference type="SAM" id="Phobius"/>
    </source>
</evidence>
<evidence type="ECO:0000256" key="2">
    <source>
        <dbReference type="ARBA" id="ARBA00022475"/>
    </source>
</evidence>
<dbReference type="AlphaFoldDB" id="A0A1F2P4J2"/>
<dbReference type="PANTHER" id="PTHR38825">
    <property type="entry name" value="LYSINE EXPORTER PROTEIN (LYSE/YGGA)"/>
    <property type="match status" value="1"/>
</dbReference>
<dbReference type="GO" id="GO:0005886">
    <property type="term" value="C:plasma membrane"/>
    <property type="evidence" value="ECO:0007669"/>
    <property type="project" value="UniProtKB-SubCell"/>
</dbReference>
<evidence type="ECO:0000256" key="1">
    <source>
        <dbReference type="ARBA" id="ARBA00004651"/>
    </source>
</evidence>
<dbReference type="Proteomes" id="UP000185779">
    <property type="component" value="Unassembled WGS sequence"/>
</dbReference>
<dbReference type="EMBL" id="LYOR01000004">
    <property type="protein sequence ID" value="OFV66025.1"/>
    <property type="molecule type" value="Genomic_DNA"/>
</dbReference>
<evidence type="ECO:0000313" key="8">
    <source>
        <dbReference type="Proteomes" id="UP000185779"/>
    </source>
</evidence>
<keyword evidence="5 6" id="KW-0472">Membrane</keyword>
<reference evidence="7" key="1">
    <citation type="submission" date="2016-05" db="EMBL/GenBank/DDBJ databases">
        <title>Microbial consortia oxidize butane by reversing methanogenesis.</title>
        <authorList>
            <person name="Laso-Perez R."/>
            <person name="Richter M."/>
            <person name="Wegener G."/>
            <person name="Musat F."/>
        </authorList>
    </citation>
    <scope>NUCLEOTIDE SEQUENCE [LARGE SCALE GENOMIC DNA]</scope>
    <source>
        <strain evidence="7">BOX1</strain>
    </source>
</reference>
<dbReference type="GO" id="GO:0006865">
    <property type="term" value="P:amino acid transport"/>
    <property type="evidence" value="ECO:0007669"/>
    <property type="project" value="InterPro"/>
</dbReference>
<keyword evidence="8" id="KW-1185">Reference proteome</keyword>
<sequence>MPWMSTLLLFLAGVVLVSLSGVMMPGPVLAGAVAKGCEDKNAGVWIAVGHGLIEIPLILLIYLGLSYIFEVTPVRILIGLIGGSLMIYLGIGMFRIDMNLEAGAIHHSAIFIGFVTSASNPAFYLWWVAIGSLLILTSLEYGRLGFILFLITHWLVDLGWYWIVTVSVFKSSQMFGEKIWKPLFILCGSTLVLFGVWFVWGGVRGVLSLLKTS</sequence>
<protein>
    <submittedName>
        <fullName evidence="7">Lysine exporter protein (LYSE/YGGA)</fullName>
    </submittedName>
</protein>
<feature type="transmembrane region" description="Helical" evidence="6">
    <location>
        <begin position="76"/>
        <end position="96"/>
    </location>
</feature>
<feature type="transmembrane region" description="Helical" evidence="6">
    <location>
        <begin position="46"/>
        <end position="69"/>
    </location>
</feature>
<dbReference type="PANTHER" id="PTHR38825:SF1">
    <property type="entry name" value="TRANSPORTER, LYSE FAMILY"/>
    <property type="match status" value="1"/>
</dbReference>
<proteinExistence type="predicted"/>
<evidence type="ECO:0000313" key="7">
    <source>
        <dbReference type="EMBL" id="OFV66025.1"/>
    </source>
</evidence>
<feature type="transmembrane region" description="Helical" evidence="6">
    <location>
        <begin position="183"/>
        <end position="203"/>
    </location>
</feature>
<dbReference type="STRING" id="1839936.SBU_000962"/>
<keyword evidence="3 6" id="KW-0812">Transmembrane</keyword>
<dbReference type="Pfam" id="PF01810">
    <property type="entry name" value="LysE"/>
    <property type="match status" value="1"/>
</dbReference>
<keyword evidence="2" id="KW-1003">Cell membrane</keyword>
<dbReference type="InterPro" id="IPR001123">
    <property type="entry name" value="LeuE-type"/>
</dbReference>
<evidence type="ECO:0000256" key="3">
    <source>
        <dbReference type="ARBA" id="ARBA00022692"/>
    </source>
</evidence>
<evidence type="ECO:0000256" key="5">
    <source>
        <dbReference type="ARBA" id="ARBA00023136"/>
    </source>
</evidence>
<organism evidence="7 8">
    <name type="scientific">Candidatus Syntropharchaeum butanivorans</name>
    <dbReference type="NCBI Taxonomy" id="1839936"/>
    <lineage>
        <taxon>Archaea</taxon>
        <taxon>Methanobacteriati</taxon>
        <taxon>Methanobacteriota</taxon>
        <taxon>Stenosarchaea group</taxon>
        <taxon>Methanomicrobia</taxon>
        <taxon>Methanosarcinales</taxon>
        <taxon>ANME-2 cluster</taxon>
        <taxon>Candidatus Syntropharchaeum</taxon>
    </lineage>
</organism>
<keyword evidence="4 6" id="KW-1133">Transmembrane helix</keyword>
<comment type="caution">
    <text evidence="7">The sequence shown here is derived from an EMBL/GenBank/DDBJ whole genome shotgun (WGS) entry which is preliminary data.</text>
</comment>
<name>A0A1F2P4J2_9EURY</name>
<feature type="transmembrane region" description="Helical" evidence="6">
    <location>
        <begin position="144"/>
        <end position="163"/>
    </location>
</feature>
<feature type="transmembrane region" description="Helical" evidence="6">
    <location>
        <begin position="108"/>
        <end position="137"/>
    </location>
</feature>
<comment type="subcellular location">
    <subcellularLocation>
        <location evidence="1">Cell membrane</location>
        <topology evidence="1">Multi-pass membrane protein</topology>
    </subcellularLocation>
</comment>
<evidence type="ECO:0000256" key="4">
    <source>
        <dbReference type="ARBA" id="ARBA00022989"/>
    </source>
</evidence>
<accession>A0A1F2P4J2</accession>
<gene>
    <name evidence="7" type="ORF">SBU_000962</name>
</gene>